<keyword evidence="4" id="KW-1185">Reference proteome</keyword>
<dbReference type="Proteomes" id="UP000092445">
    <property type="component" value="Unassembled WGS sequence"/>
</dbReference>
<dbReference type="VEuPathDB" id="VectorBase:GPAI003812"/>
<name>A0A1A9Z4L7_GLOPL</name>
<evidence type="ECO:0000313" key="3">
    <source>
        <dbReference type="EnsemblMetazoa" id="GPAI003812-PA"/>
    </source>
</evidence>
<feature type="coiled-coil region" evidence="1">
    <location>
        <begin position="102"/>
        <end position="143"/>
    </location>
</feature>
<proteinExistence type="predicted"/>
<feature type="region of interest" description="Disordered" evidence="2">
    <location>
        <begin position="1"/>
        <end position="20"/>
    </location>
</feature>
<evidence type="ECO:0000256" key="1">
    <source>
        <dbReference type="SAM" id="Coils"/>
    </source>
</evidence>
<sequence>MENREEQLSGEICASDEAANHPNLSSNQKLQLTTNPLLLTCSAPTDRYVGNSEYDHLYRQYVGIESSRNPEFINGWFSKSFHKSSMAAMMNAATNKVLHINVHELLIENRSLREKLKEVITDRDRLLCEVSNLRLELDMAELKRLPEERRIGTKGSKFAALCFAVASQGIGGRISKAIKPYSDNKLDIKMSVNIHYEGRDNDNVSKVSLDDISTLLIATILNIVNIVVSTYDVARNSEQFKEFKDLVALIIG</sequence>
<organism evidence="3 4">
    <name type="scientific">Glossina pallidipes</name>
    <name type="common">Tsetse fly</name>
    <dbReference type="NCBI Taxonomy" id="7398"/>
    <lineage>
        <taxon>Eukaryota</taxon>
        <taxon>Metazoa</taxon>
        <taxon>Ecdysozoa</taxon>
        <taxon>Arthropoda</taxon>
        <taxon>Hexapoda</taxon>
        <taxon>Insecta</taxon>
        <taxon>Pterygota</taxon>
        <taxon>Neoptera</taxon>
        <taxon>Endopterygota</taxon>
        <taxon>Diptera</taxon>
        <taxon>Brachycera</taxon>
        <taxon>Muscomorpha</taxon>
        <taxon>Hippoboscoidea</taxon>
        <taxon>Glossinidae</taxon>
        <taxon>Glossina</taxon>
    </lineage>
</organism>
<evidence type="ECO:0000256" key="2">
    <source>
        <dbReference type="SAM" id="MobiDB-lite"/>
    </source>
</evidence>
<reference evidence="4" key="1">
    <citation type="submission" date="2014-03" db="EMBL/GenBank/DDBJ databases">
        <authorList>
            <person name="Aksoy S."/>
            <person name="Warren W."/>
            <person name="Wilson R.K."/>
        </authorList>
    </citation>
    <scope>NUCLEOTIDE SEQUENCE [LARGE SCALE GENOMIC DNA]</scope>
    <source>
        <strain evidence="4">IAEA</strain>
    </source>
</reference>
<reference evidence="3" key="2">
    <citation type="submission" date="2020-05" db="UniProtKB">
        <authorList>
            <consortium name="EnsemblMetazoa"/>
        </authorList>
    </citation>
    <scope>IDENTIFICATION</scope>
    <source>
        <strain evidence="3">IAEA</strain>
    </source>
</reference>
<dbReference type="AlphaFoldDB" id="A0A1A9Z4L7"/>
<protein>
    <submittedName>
        <fullName evidence="3">Uncharacterized protein</fullName>
    </submittedName>
</protein>
<keyword evidence="1" id="KW-0175">Coiled coil</keyword>
<evidence type="ECO:0000313" key="4">
    <source>
        <dbReference type="Proteomes" id="UP000092445"/>
    </source>
</evidence>
<dbReference type="STRING" id="7398.A0A1A9Z4L7"/>
<dbReference type="EnsemblMetazoa" id="GPAI003812-RA">
    <property type="protein sequence ID" value="GPAI003812-PA"/>
    <property type="gene ID" value="GPAI003812"/>
</dbReference>
<accession>A0A1A9Z4L7</accession>